<comment type="caution">
    <text evidence="1">The sequence shown here is derived from an EMBL/GenBank/DDBJ whole genome shotgun (WGS) entry which is preliminary data.</text>
</comment>
<dbReference type="EMBL" id="JAAIUW010000006">
    <property type="protein sequence ID" value="KAF7827115.1"/>
    <property type="molecule type" value="Genomic_DNA"/>
</dbReference>
<protein>
    <submittedName>
        <fullName evidence="1">Uncharacterized protein</fullName>
    </submittedName>
</protein>
<evidence type="ECO:0000313" key="1">
    <source>
        <dbReference type="EMBL" id="KAF7827115.1"/>
    </source>
</evidence>
<dbReference type="Proteomes" id="UP000634136">
    <property type="component" value="Unassembled WGS sequence"/>
</dbReference>
<dbReference type="AlphaFoldDB" id="A0A834TRI6"/>
<accession>A0A834TRI6</accession>
<evidence type="ECO:0000313" key="2">
    <source>
        <dbReference type="Proteomes" id="UP000634136"/>
    </source>
</evidence>
<gene>
    <name evidence="1" type="ORF">G2W53_018279</name>
</gene>
<name>A0A834TRI6_9FABA</name>
<proteinExistence type="predicted"/>
<sequence>MMSQDLKEKVEVKTIRIGAGIVIETIVKDAEG</sequence>
<reference evidence="1" key="1">
    <citation type="submission" date="2020-09" db="EMBL/GenBank/DDBJ databases">
        <title>Genome-Enabled Discovery of Anthraquinone Biosynthesis in Senna tora.</title>
        <authorList>
            <person name="Kang S.-H."/>
            <person name="Pandey R.P."/>
            <person name="Lee C.-M."/>
            <person name="Sim J.-S."/>
            <person name="Jeong J.-T."/>
            <person name="Choi B.-S."/>
            <person name="Jung M."/>
            <person name="Ginzburg D."/>
            <person name="Zhao K."/>
            <person name="Won S.Y."/>
            <person name="Oh T.-J."/>
            <person name="Yu Y."/>
            <person name="Kim N.-H."/>
            <person name="Lee O.R."/>
            <person name="Lee T.-H."/>
            <person name="Bashyal P."/>
            <person name="Kim T.-S."/>
            <person name="Lee W.-H."/>
            <person name="Kawkins C."/>
            <person name="Kim C.-K."/>
            <person name="Kim J.S."/>
            <person name="Ahn B.O."/>
            <person name="Rhee S.Y."/>
            <person name="Sohng J.K."/>
        </authorList>
    </citation>
    <scope>NUCLEOTIDE SEQUENCE</scope>
    <source>
        <tissue evidence="1">Leaf</tissue>
    </source>
</reference>
<organism evidence="1 2">
    <name type="scientific">Senna tora</name>
    <dbReference type="NCBI Taxonomy" id="362788"/>
    <lineage>
        <taxon>Eukaryota</taxon>
        <taxon>Viridiplantae</taxon>
        <taxon>Streptophyta</taxon>
        <taxon>Embryophyta</taxon>
        <taxon>Tracheophyta</taxon>
        <taxon>Spermatophyta</taxon>
        <taxon>Magnoliopsida</taxon>
        <taxon>eudicotyledons</taxon>
        <taxon>Gunneridae</taxon>
        <taxon>Pentapetalae</taxon>
        <taxon>rosids</taxon>
        <taxon>fabids</taxon>
        <taxon>Fabales</taxon>
        <taxon>Fabaceae</taxon>
        <taxon>Caesalpinioideae</taxon>
        <taxon>Cassia clade</taxon>
        <taxon>Senna</taxon>
    </lineage>
</organism>
<keyword evidence="2" id="KW-1185">Reference proteome</keyword>